<dbReference type="AlphaFoldDB" id="A0A5N6GN13"/>
<dbReference type="EMBL" id="ML734653">
    <property type="protein sequence ID" value="KAB8242914.1"/>
    <property type="molecule type" value="Genomic_DNA"/>
</dbReference>
<accession>A0A5N6GN13</accession>
<feature type="transmembrane region" description="Helical" evidence="1">
    <location>
        <begin position="79"/>
        <end position="98"/>
    </location>
</feature>
<protein>
    <submittedName>
        <fullName evidence="2">Uncharacterized protein</fullName>
    </submittedName>
</protein>
<keyword evidence="1" id="KW-0812">Transmembrane</keyword>
<name>A0A5N6GN13_ASPFL</name>
<reference evidence="2" key="1">
    <citation type="submission" date="2019-04" db="EMBL/GenBank/DDBJ databases">
        <title>Friends and foes A comparative genomics study of 23 Aspergillus species from section Flavi.</title>
        <authorList>
            <consortium name="DOE Joint Genome Institute"/>
            <person name="Kjaerbolling I."/>
            <person name="Vesth T."/>
            <person name="Frisvad J.C."/>
            <person name="Nybo J.L."/>
            <person name="Theobald S."/>
            <person name="Kildgaard S."/>
            <person name="Isbrandt T."/>
            <person name="Kuo A."/>
            <person name="Sato A."/>
            <person name="Lyhne E.K."/>
            <person name="Kogle M.E."/>
            <person name="Wiebenga A."/>
            <person name="Kun R.S."/>
            <person name="Lubbers R.J."/>
            <person name="Makela M.R."/>
            <person name="Barry K."/>
            <person name="Chovatia M."/>
            <person name="Clum A."/>
            <person name="Daum C."/>
            <person name="Haridas S."/>
            <person name="He G."/>
            <person name="LaButti K."/>
            <person name="Lipzen A."/>
            <person name="Mondo S."/>
            <person name="Riley R."/>
            <person name="Salamov A."/>
            <person name="Simmons B.A."/>
            <person name="Magnuson J.K."/>
            <person name="Henrissat B."/>
            <person name="Mortensen U.H."/>
            <person name="Larsen T.O."/>
            <person name="Devries R.P."/>
            <person name="Grigoriev I.V."/>
            <person name="Machida M."/>
            <person name="Baker S.E."/>
            <person name="Andersen M.R."/>
        </authorList>
    </citation>
    <scope>NUCLEOTIDE SEQUENCE [LARGE SCALE GENOMIC DNA]</scope>
    <source>
        <strain evidence="2">CBS 121.62</strain>
    </source>
</reference>
<dbReference type="Proteomes" id="UP000325434">
    <property type="component" value="Unassembled WGS sequence"/>
</dbReference>
<feature type="transmembrane region" description="Helical" evidence="1">
    <location>
        <begin position="39"/>
        <end position="59"/>
    </location>
</feature>
<keyword evidence="1" id="KW-1133">Transmembrane helix</keyword>
<organism evidence="2">
    <name type="scientific">Aspergillus flavus</name>
    <dbReference type="NCBI Taxonomy" id="5059"/>
    <lineage>
        <taxon>Eukaryota</taxon>
        <taxon>Fungi</taxon>
        <taxon>Dikarya</taxon>
        <taxon>Ascomycota</taxon>
        <taxon>Pezizomycotina</taxon>
        <taxon>Eurotiomycetes</taxon>
        <taxon>Eurotiomycetidae</taxon>
        <taxon>Eurotiales</taxon>
        <taxon>Aspergillaceae</taxon>
        <taxon>Aspergillus</taxon>
        <taxon>Aspergillus subgen. Circumdati</taxon>
    </lineage>
</organism>
<sequence>MQPNFAHEHEACILICSSIRYPRGRIVWNIFGVPRTLEILYRSLYTTTSSCLECVIFFLFDGKSWKWSGGWSMSYYHDIGGLIVFGVYGTCLICTGYMKCT</sequence>
<evidence type="ECO:0000256" key="1">
    <source>
        <dbReference type="SAM" id="Phobius"/>
    </source>
</evidence>
<keyword evidence="1" id="KW-0472">Membrane</keyword>
<evidence type="ECO:0000313" key="2">
    <source>
        <dbReference type="EMBL" id="KAB8242914.1"/>
    </source>
</evidence>
<proteinExistence type="predicted"/>
<gene>
    <name evidence="2" type="ORF">BDV35DRAFT_364753</name>
</gene>